<dbReference type="HAMAP" id="MF_00240">
    <property type="entry name" value="LolA"/>
    <property type="match status" value="1"/>
</dbReference>
<name>A0A378XF99_9BURK</name>
<feature type="chain" id="PRO_5017095553" description="Outer-membrane lipoprotein carrier protein" evidence="10">
    <location>
        <begin position="29"/>
        <end position="247"/>
    </location>
</feature>
<dbReference type="PANTHER" id="PTHR35869:SF1">
    <property type="entry name" value="OUTER-MEMBRANE LIPOPROTEIN CARRIER PROTEIN"/>
    <property type="match status" value="1"/>
</dbReference>
<evidence type="ECO:0000313" key="12">
    <source>
        <dbReference type="Proteomes" id="UP000254603"/>
    </source>
</evidence>
<proteinExistence type="inferred from homology"/>
<evidence type="ECO:0000256" key="5">
    <source>
        <dbReference type="ARBA" id="ARBA00022448"/>
    </source>
</evidence>
<comment type="subunit">
    <text evidence="3 10">Monomer.</text>
</comment>
<protein>
    <recommendedName>
        <fullName evidence="4 10">Outer-membrane lipoprotein carrier protein</fullName>
    </recommendedName>
</protein>
<evidence type="ECO:0000256" key="8">
    <source>
        <dbReference type="ARBA" id="ARBA00022927"/>
    </source>
</evidence>
<evidence type="ECO:0000256" key="3">
    <source>
        <dbReference type="ARBA" id="ARBA00011245"/>
    </source>
</evidence>
<comment type="similarity">
    <text evidence="2 10">Belongs to the LolA family.</text>
</comment>
<dbReference type="STRING" id="1122619.GCA_000373745_00112"/>
<dbReference type="InterPro" id="IPR029046">
    <property type="entry name" value="LolA/LolB/LppX"/>
</dbReference>
<dbReference type="Gene3D" id="2.50.20.10">
    <property type="entry name" value="Lipoprotein localisation LolA/LolB/LppX"/>
    <property type="match status" value="1"/>
</dbReference>
<dbReference type="GO" id="GO:0042953">
    <property type="term" value="P:lipoprotein transport"/>
    <property type="evidence" value="ECO:0007669"/>
    <property type="project" value="InterPro"/>
</dbReference>
<evidence type="ECO:0000256" key="2">
    <source>
        <dbReference type="ARBA" id="ARBA00007615"/>
    </source>
</evidence>
<evidence type="ECO:0000256" key="6">
    <source>
        <dbReference type="ARBA" id="ARBA00022729"/>
    </source>
</evidence>
<keyword evidence="7 10" id="KW-0574">Periplasm</keyword>
<evidence type="ECO:0000256" key="9">
    <source>
        <dbReference type="ARBA" id="ARBA00023186"/>
    </source>
</evidence>
<accession>A0A378XF99</accession>
<keyword evidence="8 10" id="KW-0653">Protein transport</keyword>
<evidence type="ECO:0000256" key="10">
    <source>
        <dbReference type="HAMAP-Rule" id="MF_00240"/>
    </source>
</evidence>
<dbReference type="NCBIfam" id="TIGR00547">
    <property type="entry name" value="lolA"/>
    <property type="match status" value="1"/>
</dbReference>
<dbReference type="GO" id="GO:0044874">
    <property type="term" value="P:lipoprotein localization to outer membrane"/>
    <property type="evidence" value="ECO:0007669"/>
    <property type="project" value="UniProtKB-UniRule"/>
</dbReference>
<keyword evidence="5 10" id="KW-0813">Transport</keyword>
<evidence type="ECO:0000256" key="4">
    <source>
        <dbReference type="ARBA" id="ARBA00014035"/>
    </source>
</evidence>
<dbReference type="InterPro" id="IPR004564">
    <property type="entry name" value="OM_lipoprot_carrier_LolA-like"/>
</dbReference>
<gene>
    <name evidence="10 11" type="primary">lolA</name>
    <name evidence="11" type="ORF">NCTC11997_00826</name>
</gene>
<dbReference type="AlphaFoldDB" id="A0A378XF99"/>
<sequence precursor="true">MGFKMNKFKKLSLPIVFALSFGSTAALAQFTVSPDAFKGGVGEAIDLSNMQFTKIPDVKNTTQSDAKQQLRDFVKNIKSATGQFAQQSGGGAQGKGVQSGTFSFERPGKFVWHISKPYEQKVISDGQKVYQYDPDLAQVTIRNVQDSVGASPASILFGNNDLDDTFSVEVLPEQDGMVWLRATPKVADQGMSYMDIAFANNLPAELRIRDSFGQTTTIKLRNFNANARISASEFSFTAPKGVDVVNM</sequence>
<dbReference type="GO" id="GO:0042597">
    <property type="term" value="C:periplasmic space"/>
    <property type="evidence" value="ECO:0007669"/>
    <property type="project" value="UniProtKB-SubCell"/>
</dbReference>
<dbReference type="Pfam" id="PF03548">
    <property type="entry name" value="LolA"/>
    <property type="match status" value="1"/>
</dbReference>
<dbReference type="CDD" id="cd16325">
    <property type="entry name" value="LolA"/>
    <property type="match status" value="1"/>
</dbReference>
<evidence type="ECO:0000256" key="7">
    <source>
        <dbReference type="ARBA" id="ARBA00022764"/>
    </source>
</evidence>
<evidence type="ECO:0000313" key="11">
    <source>
        <dbReference type="EMBL" id="SUA52556.1"/>
    </source>
</evidence>
<organism evidence="11 12">
    <name type="scientific">Oligella ureolytica</name>
    <dbReference type="NCBI Taxonomy" id="90244"/>
    <lineage>
        <taxon>Bacteria</taxon>
        <taxon>Pseudomonadati</taxon>
        <taxon>Pseudomonadota</taxon>
        <taxon>Betaproteobacteria</taxon>
        <taxon>Burkholderiales</taxon>
        <taxon>Alcaligenaceae</taxon>
        <taxon>Oligella</taxon>
    </lineage>
</organism>
<dbReference type="PANTHER" id="PTHR35869">
    <property type="entry name" value="OUTER-MEMBRANE LIPOPROTEIN CARRIER PROTEIN"/>
    <property type="match status" value="1"/>
</dbReference>
<reference evidence="11 12" key="1">
    <citation type="submission" date="2018-06" db="EMBL/GenBank/DDBJ databases">
        <authorList>
            <consortium name="Pathogen Informatics"/>
            <person name="Doyle S."/>
        </authorList>
    </citation>
    <scope>NUCLEOTIDE SEQUENCE [LARGE SCALE GENOMIC DNA]</scope>
    <source>
        <strain evidence="11 12">NCTC11997</strain>
    </source>
</reference>
<evidence type="ECO:0000256" key="1">
    <source>
        <dbReference type="ARBA" id="ARBA00004418"/>
    </source>
</evidence>
<keyword evidence="6 10" id="KW-0732">Signal</keyword>
<dbReference type="EMBL" id="UGSB01000001">
    <property type="protein sequence ID" value="SUA52556.1"/>
    <property type="molecule type" value="Genomic_DNA"/>
</dbReference>
<comment type="subcellular location">
    <subcellularLocation>
        <location evidence="1 10">Periplasm</location>
    </subcellularLocation>
</comment>
<dbReference type="InterPro" id="IPR018323">
    <property type="entry name" value="OM_lipoprot_carrier_LolA_Pbac"/>
</dbReference>
<keyword evidence="11" id="KW-0449">Lipoprotein</keyword>
<dbReference type="SUPFAM" id="SSF89392">
    <property type="entry name" value="Prokaryotic lipoproteins and lipoprotein localization factors"/>
    <property type="match status" value="1"/>
</dbReference>
<dbReference type="Proteomes" id="UP000254603">
    <property type="component" value="Unassembled WGS sequence"/>
</dbReference>
<comment type="function">
    <text evidence="10">Participates in the translocation of lipoproteins from the inner membrane to the outer membrane. Only forms a complex with a lipoprotein if the residue after the N-terminal Cys is not an aspartate (The Asp acts as a targeting signal to indicate that the lipoprotein should stay in the inner membrane).</text>
</comment>
<keyword evidence="9 10" id="KW-0143">Chaperone</keyword>
<feature type="signal peptide" evidence="10">
    <location>
        <begin position="1"/>
        <end position="28"/>
    </location>
</feature>